<evidence type="ECO:0000313" key="3">
    <source>
        <dbReference type="EMBL" id="KAG1827366.1"/>
    </source>
</evidence>
<dbReference type="CDD" id="cd04301">
    <property type="entry name" value="NAT_SF"/>
    <property type="match status" value="1"/>
</dbReference>
<dbReference type="RefSeq" id="XP_041200213.1">
    <property type="nucleotide sequence ID" value="XM_041343311.1"/>
</dbReference>
<proteinExistence type="inferred from homology"/>
<comment type="caution">
    <text evidence="3">The sequence shown here is derived from an EMBL/GenBank/DDBJ whole genome shotgun (WGS) entry which is preliminary data.</text>
</comment>
<dbReference type="InterPro" id="IPR000182">
    <property type="entry name" value="GNAT_dom"/>
</dbReference>
<name>A0A9P7JKA2_9AGAM</name>
<dbReference type="EMBL" id="JABBWG010000001">
    <property type="protein sequence ID" value="KAG1827366.1"/>
    <property type="molecule type" value="Genomic_DNA"/>
</dbReference>
<comment type="catalytic activity">
    <reaction evidence="1">
        <text>D-glucosamine 6-phosphate + acetyl-CoA = N-acetyl-D-glucosamine 6-phosphate + CoA + H(+)</text>
        <dbReference type="Rhea" id="RHEA:10292"/>
        <dbReference type="ChEBI" id="CHEBI:15378"/>
        <dbReference type="ChEBI" id="CHEBI:57287"/>
        <dbReference type="ChEBI" id="CHEBI:57288"/>
        <dbReference type="ChEBI" id="CHEBI:57513"/>
        <dbReference type="ChEBI" id="CHEBI:58725"/>
        <dbReference type="EC" id="2.3.1.4"/>
    </reaction>
</comment>
<dbReference type="OrthoDB" id="10039976at2759"/>
<evidence type="ECO:0000313" key="4">
    <source>
        <dbReference type="Proteomes" id="UP000807769"/>
    </source>
</evidence>
<evidence type="ECO:0000259" key="2">
    <source>
        <dbReference type="PROSITE" id="PS51186"/>
    </source>
</evidence>
<dbReference type="GO" id="GO:0004343">
    <property type="term" value="F:glucosamine 6-phosphate N-acetyltransferase activity"/>
    <property type="evidence" value="ECO:0007669"/>
    <property type="project" value="UniProtKB-UniRule"/>
</dbReference>
<dbReference type="Pfam" id="PF00583">
    <property type="entry name" value="Acetyltransf_1"/>
    <property type="match status" value="1"/>
</dbReference>
<dbReference type="AlphaFoldDB" id="A0A9P7JKA2"/>
<dbReference type="PANTHER" id="PTHR13355:SF11">
    <property type="entry name" value="GLUCOSAMINE 6-PHOSPHATE N-ACETYLTRANSFERASE"/>
    <property type="match status" value="1"/>
</dbReference>
<dbReference type="Gene3D" id="3.40.630.30">
    <property type="match status" value="1"/>
</dbReference>
<comment type="pathway">
    <text evidence="1">Nucleotide-sugar biosynthesis; UDP-N-acetyl-alpha-D-glucosamine biosynthesis; N-acetyl-alpha-D-glucosamine 1-phosphate from alpha-D-glucosamine 6-phosphate (route I): step 1/2.</text>
</comment>
<accession>A0A9P7JKA2</accession>
<reference evidence="3" key="1">
    <citation type="journal article" date="2020" name="New Phytol.">
        <title>Comparative genomics reveals dynamic genome evolution in host specialist ectomycorrhizal fungi.</title>
        <authorList>
            <person name="Lofgren L.A."/>
            <person name="Nguyen N.H."/>
            <person name="Vilgalys R."/>
            <person name="Ruytinx J."/>
            <person name="Liao H.L."/>
            <person name="Branco S."/>
            <person name="Kuo A."/>
            <person name="LaButti K."/>
            <person name="Lipzen A."/>
            <person name="Andreopoulos W."/>
            <person name="Pangilinan J."/>
            <person name="Riley R."/>
            <person name="Hundley H."/>
            <person name="Na H."/>
            <person name="Barry K."/>
            <person name="Grigoriev I.V."/>
            <person name="Stajich J.E."/>
            <person name="Kennedy P.G."/>
        </authorList>
    </citation>
    <scope>NUCLEOTIDE SEQUENCE</scope>
    <source>
        <strain evidence="3">MN1</strain>
    </source>
</reference>
<dbReference type="GO" id="GO:0006048">
    <property type="term" value="P:UDP-N-acetylglucosamine biosynthetic process"/>
    <property type="evidence" value="ECO:0007669"/>
    <property type="project" value="UniProtKB-UniRule"/>
</dbReference>
<protein>
    <recommendedName>
        <fullName evidence="1">Glucosamine 6-phosphate N-acetyltransferase</fullName>
        <ecNumber evidence="1">2.3.1.4</ecNumber>
    </recommendedName>
</protein>
<dbReference type="PROSITE" id="PS51186">
    <property type="entry name" value="GNAT"/>
    <property type="match status" value="1"/>
</dbReference>
<dbReference type="GeneID" id="64637327"/>
<keyword evidence="1" id="KW-0012">Acyltransferase</keyword>
<keyword evidence="1" id="KW-0808">Transferase</keyword>
<dbReference type="Proteomes" id="UP000807769">
    <property type="component" value="Unassembled WGS sequence"/>
</dbReference>
<feature type="domain" description="N-acetyltransferase" evidence="2">
    <location>
        <begin position="1"/>
        <end position="121"/>
    </location>
</feature>
<dbReference type="EC" id="2.3.1.4" evidence="1"/>
<dbReference type="InterPro" id="IPR016181">
    <property type="entry name" value="Acyl_CoA_acyltransferase"/>
</dbReference>
<organism evidence="3 4">
    <name type="scientific">Suillus subaureus</name>
    <dbReference type="NCBI Taxonomy" id="48587"/>
    <lineage>
        <taxon>Eukaryota</taxon>
        <taxon>Fungi</taxon>
        <taxon>Dikarya</taxon>
        <taxon>Basidiomycota</taxon>
        <taxon>Agaricomycotina</taxon>
        <taxon>Agaricomycetes</taxon>
        <taxon>Agaricomycetidae</taxon>
        <taxon>Boletales</taxon>
        <taxon>Suillineae</taxon>
        <taxon>Suillaceae</taxon>
        <taxon>Suillus</taxon>
    </lineage>
</organism>
<dbReference type="InterPro" id="IPR039143">
    <property type="entry name" value="GNPNAT1-like"/>
</dbReference>
<comment type="similarity">
    <text evidence="1">Belongs to the acetyltransferase family. GNA1 subfamily.</text>
</comment>
<evidence type="ECO:0000256" key="1">
    <source>
        <dbReference type="RuleBase" id="RU365086"/>
    </source>
</evidence>
<dbReference type="SUPFAM" id="SSF55729">
    <property type="entry name" value="Acyl-CoA N-acyltransferases (Nat)"/>
    <property type="match status" value="1"/>
</dbReference>
<dbReference type="PANTHER" id="PTHR13355">
    <property type="entry name" value="GLUCOSAMINE 6-PHOSPHATE N-ACETYLTRANSFERASE"/>
    <property type="match status" value="1"/>
</dbReference>
<keyword evidence="4" id="KW-1185">Reference proteome</keyword>
<sequence>MRTTPSAYFSIVILDEASNKIVGVGTVIIEGMFLRGLSSVGHIEDIAVDKSQQGNKLGLRIILALADISESSGCSKTIPNCNDADIREFHPTIDFRLYPTAFYQKRGYVRMRMRCVKHGFL</sequence>
<gene>
    <name evidence="3" type="ORF">BJ212DRAFT_48267</name>
</gene>